<dbReference type="PROSITE" id="PS50994">
    <property type="entry name" value="INTEGRASE"/>
    <property type="match status" value="1"/>
</dbReference>
<dbReference type="AlphaFoldDB" id="A0A1U7WDU3"/>
<evidence type="ECO:0000256" key="2">
    <source>
        <dbReference type="SAM" id="MobiDB-lite"/>
    </source>
</evidence>
<dbReference type="eggNOG" id="KOG0017">
    <property type="taxonomic scope" value="Eukaryota"/>
</dbReference>
<organism evidence="4 5">
    <name type="scientific">Nicotiana sylvestris</name>
    <name type="common">Wood tobacco</name>
    <name type="synonym">South American tobacco</name>
    <dbReference type="NCBI Taxonomy" id="4096"/>
    <lineage>
        <taxon>Eukaryota</taxon>
        <taxon>Viridiplantae</taxon>
        <taxon>Streptophyta</taxon>
        <taxon>Embryophyta</taxon>
        <taxon>Tracheophyta</taxon>
        <taxon>Spermatophyta</taxon>
        <taxon>Magnoliopsida</taxon>
        <taxon>eudicotyledons</taxon>
        <taxon>Gunneridae</taxon>
        <taxon>Pentapetalae</taxon>
        <taxon>asterids</taxon>
        <taxon>lamiids</taxon>
        <taxon>Solanales</taxon>
        <taxon>Solanaceae</taxon>
        <taxon>Nicotianoideae</taxon>
        <taxon>Nicotianeae</taxon>
        <taxon>Nicotiana</taxon>
    </lineage>
</organism>
<name>A0A1U7WDU3_NICSY</name>
<dbReference type="GO" id="GO:0006508">
    <property type="term" value="P:proteolysis"/>
    <property type="evidence" value="ECO:0007669"/>
    <property type="project" value="UniProtKB-KW"/>
</dbReference>
<proteinExistence type="predicted"/>
<keyword evidence="1" id="KW-0378">Hydrolase</keyword>
<dbReference type="Pfam" id="PF00665">
    <property type="entry name" value="rve"/>
    <property type="match status" value="1"/>
</dbReference>
<feature type="region of interest" description="Disordered" evidence="2">
    <location>
        <begin position="241"/>
        <end position="260"/>
    </location>
</feature>
<dbReference type="GO" id="GO:0008233">
    <property type="term" value="F:peptidase activity"/>
    <property type="evidence" value="ECO:0007669"/>
    <property type="project" value="UniProtKB-KW"/>
</dbReference>
<accession>A0A1U7WDU3</accession>
<protein>
    <submittedName>
        <fullName evidence="5">Uncharacterized protein LOC104225345</fullName>
    </submittedName>
</protein>
<evidence type="ECO:0000256" key="1">
    <source>
        <dbReference type="ARBA" id="ARBA00022670"/>
    </source>
</evidence>
<gene>
    <name evidence="5" type="primary">LOC104225345</name>
</gene>
<dbReference type="InterPro" id="IPR036397">
    <property type="entry name" value="RNaseH_sf"/>
</dbReference>
<dbReference type="PANTHER" id="PTHR42648:SF31">
    <property type="entry name" value="RNA-DIRECTED DNA POLYMERASE"/>
    <property type="match status" value="1"/>
</dbReference>
<dbReference type="InterPro" id="IPR012337">
    <property type="entry name" value="RNaseH-like_sf"/>
</dbReference>
<dbReference type="InterPro" id="IPR054722">
    <property type="entry name" value="PolX-like_BBD"/>
</dbReference>
<dbReference type="STRING" id="4096.A0A1U7WDU3"/>
<dbReference type="RefSeq" id="XP_009775421.1">
    <property type="nucleotide sequence ID" value="XM_009777119.1"/>
</dbReference>
<evidence type="ECO:0000313" key="4">
    <source>
        <dbReference type="Proteomes" id="UP000189701"/>
    </source>
</evidence>
<reference evidence="4" key="1">
    <citation type="journal article" date="2013" name="Genome Biol.">
        <title>Reference genomes and transcriptomes of Nicotiana sylvestris and Nicotiana tomentosiformis.</title>
        <authorList>
            <person name="Sierro N."/>
            <person name="Battey J.N."/>
            <person name="Ouadi S."/>
            <person name="Bovet L."/>
            <person name="Goepfert S."/>
            <person name="Bakaher N."/>
            <person name="Peitsch M.C."/>
            <person name="Ivanov N.V."/>
        </authorList>
    </citation>
    <scope>NUCLEOTIDE SEQUENCE [LARGE SCALE GENOMIC DNA]</scope>
</reference>
<dbReference type="PANTHER" id="PTHR42648">
    <property type="entry name" value="TRANSPOSASE, PUTATIVE-RELATED"/>
    <property type="match status" value="1"/>
</dbReference>
<evidence type="ECO:0000313" key="5">
    <source>
        <dbReference type="RefSeq" id="XP_009775421.1"/>
    </source>
</evidence>
<dbReference type="GO" id="GO:0003676">
    <property type="term" value="F:nucleic acid binding"/>
    <property type="evidence" value="ECO:0007669"/>
    <property type="project" value="InterPro"/>
</dbReference>
<reference evidence="5" key="2">
    <citation type="submission" date="2025-08" db="UniProtKB">
        <authorList>
            <consortium name="RefSeq"/>
        </authorList>
    </citation>
    <scope>IDENTIFICATION</scope>
    <source>
        <tissue evidence="5">Leaf</tissue>
    </source>
</reference>
<keyword evidence="4" id="KW-1185">Reference proteome</keyword>
<dbReference type="InterPro" id="IPR039537">
    <property type="entry name" value="Retrotran_Ty1/copia-like"/>
</dbReference>
<sequence>MHSLTKEQYGQLLTILESFQGGADKSTSNCINGGTVNFAGISACSTHFDSNDHLCDSSSSNADTWILDSGATNHMTHNKSILTNVKTLVYPYLVTLPNGYKVKVTLIGDVVLSPKFSLKKVLFVPSFKFNMISVHSLTVHLDCIVVFTKYICILLQGPSLKRPLEIGKAKTGLYRHSSRNYNTGSTLSNSSSASIPCFTNNENNIDSVVKTSSSLPSSQLVSTSKLVSTILVTSIMVTPSYSSNKNSSPPHSDYSVNSSSNKSELSLSSNSFTIEFLPDLLGHNRLENVPFVKMKGISSILVAFAPKQPFLCPICPMARQTRLSFPERTTLTTKPFELLHIDLWGPYHVTTHNKYKYFITLVYDYSRSTWTHLLSCKSNALHTIKAFFDMVEQQFNTNIKTIRTDNGLEFTSQETTSFLQSKGIIHQRTYPYTP</sequence>
<dbReference type="SUPFAM" id="SSF53098">
    <property type="entry name" value="Ribonuclease H-like"/>
    <property type="match status" value="1"/>
</dbReference>
<dbReference type="Proteomes" id="UP000189701">
    <property type="component" value="Unplaced"/>
</dbReference>
<dbReference type="GO" id="GO:0015074">
    <property type="term" value="P:DNA integration"/>
    <property type="evidence" value="ECO:0007669"/>
    <property type="project" value="InterPro"/>
</dbReference>
<dbReference type="Gene3D" id="3.30.420.10">
    <property type="entry name" value="Ribonuclease H-like superfamily/Ribonuclease H"/>
    <property type="match status" value="1"/>
</dbReference>
<keyword evidence="1" id="KW-0645">Protease</keyword>
<dbReference type="Pfam" id="PF22936">
    <property type="entry name" value="Pol_BBD"/>
    <property type="match status" value="1"/>
</dbReference>
<dbReference type="InterPro" id="IPR001584">
    <property type="entry name" value="Integrase_cat-core"/>
</dbReference>
<feature type="domain" description="Integrase catalytic" evidence="3">
    <location>
        <begin position="331"/>
        <end position="434"/>
    </location>
</feature>
<evidence type="ECO:0000259" key="3">
    <source>
        <dbReference type="PROSITE" id="PS50994"/>
    </source>
</evidence>